<dbReference type="Pfam" id="PF00702">
    <property type="entry name" value="Hydrolase"/>
    <property type="match status" value="1"/>
</dbReference>
<organism evidence="1 2">
    <name type="scientific">[Clostridium] fimetarium</name>
    <dbReference type="NCBI Taxonomy" id="99656"/>
    <lineage>
        <taxon>Bacteria</taxon>
        <taxon>Bacillati</taxon>
        <taxon>Bacillota</taxon>
        <taxon>Clostridia</taxon>
        <taxon>Lachnospirales</taxon>
        <taxon>Lachnospiraceae</taxon>
    </lineage>
</organism>
<dbReference type="CDD" id="cd02603">
    <property type="entry name" value="HAD_sEH-N_like"/>
    <property type="match status" value="1"/>
</dbReference>
<dbReference type="AlphaFoldDB" id="A0A1I0R1S6"/>
<evidence type="ECO:0000313" key="2">
    <source>
        <dbReference type="Proteomes" id="UP000199701"/>
    </source>
</evidence>
<proteinExistence type="predicted"/>
<dbReference type="PRINTS" id="PR00413">
    <property type="entry name" value="HADHALOGNASE"/>
</dbReference>
<dbReference type="Gene3D" id="3.40.50.1000">
    <property type="entry name" value="HAD superfamily/HAD-like"/>
    <property type="match status" value="1"/>
</dbReference>
<reference evidence="1 2" key="1">
    <citation type="submission" date="2016-10" db="EMBL/GenBank/DDBJ databases">
        <authorList>
            <person name="de Groot N.N."/>
        </authorList>
    </citation>
    <scope>NUCLEOTIDE SEQUENCE [LARGE SCALE GENOMIC DNA]</scope>
    <source>
        <strain evidence="1 2">DSM 9179</strain>
    </source>
</reference>
<dbReference type="GO" id="GO:0016787">
    <property type="term" value="F:hydrolase activity"/>
    <property type="evidence" value="ECO:0007669"/>
    <property type="project" value="UniProtKB-KW"/>
</dbReference>
<dbReference type="PANTHER" id="PTHR43611:SF3">
    <property type="entry name" value="FLAVIN MONONUCLEOTIDE HYDROLASE 1, CHLOROPLATIC"/>
    <property type="match status" value="1"/>
</dbReference>
<dbReference type="Proteomes" id="UP000199701">
    <property type="component" value="Unassembled WGS sequence"/>
</dbReference>
<sequence>MIDTVIFDIGNVLAGFCWKEYLLELGICEDARQQIADKIFRGDVWKEFDCGKKSDEEIIQQCILLIPEYEKEIKMVFDTIEKVAFEYDYAKSWIEELKAKGFKIYLLSNYGKKAFERKNYSFLELVDGKVISYEVKSIKPQPQIFNTLLSKYAIIPENAVFFDDMKENVIAARTHGINAIQFSSKEQAEKELAALINEKATSL</sequence>
<evidence type="ECO:0000313" key="1">
    <source>
        <dbReference type="EMBL" id="SEW34269.1"/>
    </source>
</evidence>
<dbReference type="RefSeq" id="WP_092455033.1">
    <property type="nucleotide sequence ID" value="NZ_FOJI01000011.1"/>
</dbReference>
<dbReference type="Gene3D" id="1.10.150.240">
    <property type="entry name" value="Putative phosphatase, domain 2"/>
    <property type="match status" value="1"/>
</dbReference>
<keyword evidence="1" id="KW-0378">Hydrolase</keyword>
<name>A0A1I0R1S6_9FIRM</name>
<dbReference type="EMBL" id="FOJI01000011">
    <property type="protein sequence ID" value="SEW34269.1"/>
    <property type="molecule type" value="Genomic_DNA"/>
</dbReference>
<dbReference type="SUPFAM" id="SSF56784">
    <property type="entry name" value="HAD-like"/>
    <property type="match status" value="1"/>
</dbReference>
<dbReference type="SFLD" id="SFLDG01129">
    <property type="entry name" value="C1.5:_HAD__Beta-PGM__Phosphata"/>
    <property type="match status" value="1"/>
</dbReference>
<dbReference type="InterPro" id="IPR036412">
    <property type="entry name" value="HAD-like_sf"/>
</dbReference>
<dbReference type="PANTHER" id="PTHR43611">
    <property type="entry name" value="ALPHA-D-GLUCOSE 1-PHOSPHATE PHOSPHATASE"/>
    <property type="match status" value="1"/>
</dbReference>
<dbReference type="SFLD" id="SFLDS00003">
    <property type="entry name" value="Haloacid_Dehalogenase"/>
    <property type="match status" value="1"/>
</dbReference>
<dbReference type="OrthoDB" id="9797415at2"/>
<accession>A0A1I0R1S6</accession>
<dbReference type="InterPro" id="IPR023198">
    <property type="entry name" value="PGP-like_dom2"/>
</dbReference>
<dbReference type="InterPro" id="IPR006439">
    <property type="entry name" value="HAD-SF_hydro_IA"/>
</dbReference>
<gene>
    <name evidence="1" type="ORF">SAMN05421659_11134</name>
</gene>
<protein>
    <submittedName>
        <fullName evidence="1">Putative hydrolase of the HAD superfamily</fullName>
    </submittedName>
</protein>
<dbReference type="InterPro" id="IPR023214">
    <property type="entry name" value="HAD_sf"/>
</dbReference>
<keyword evidence="2" id="KW-1185">Reference proteome</keyword>
<dbReference type="STRING" id="99656.SAMN05421659_11134"/>
<dbReference type="NCBIfam" id="TIGR01509">
    <property type="entry name" value="HAD-SF-IA-v3"/>
    <property type="match status" value="1"/>
</dbReference>